<dbReference type="KEGG" id="ara:Arad_9218"/>
<proteinExistence type="predicted"/>
<evidence type="ECO:0000313" key="2">
    <source>
        <dbReference type="Proteomes" id="UP000001600"/>
    </source>
</evidence>
<sequence>MPRPRATPSASMIWFRFKGCFSARHRRTPLSLNRYLFRRERLSCHQQIADRSAVEGRRSGRTVCRMLYDPCVIRMGALKSCLYNQRGFRTISLSSKRMERQARQLSFEYPRKGDHHERSTLF</sequence>
<evidence type="ECO:0000313" key="1">
    <source>
        <dbReference type="EMBL" id="ACM30306.1"/>
    </source>
</evidence>
<dbReference type="Proteomes" id="UP000001600">
    <property type="component" value="Chromosome 2"/>
</dbReference>
<organism evidence="1 2">
    <name type="scientific">Rhizobium rhizogenes (strain K84 / ATCC BAA-868)</name>
    <name type="common">Agrobacterium radiobacter</name>
    <dbReference type="NCBI Taxonomy" id="311403"/>
    <lineage>
        <taxon>Bacteria</taxon>
        <taxon>Pseudomonadati</taxon>
        <taxon>Pseudomonadota</taxon>
        <taxon>Alphaproteobacteria</taxon>
        <taxon>Hyphomicrobiales</taxon>
        <taxon>Rhizobiaceae</taxon>
        <taxon>Rhizobium/Agrobacterium group</taxon>
        <taxon>Rhizobium</taxon>
    </lineage>
</organism>
<name>B9JK64_RHIR8</name>
<dbReference type="AlphaFoldDB" id="B9JK64"/>
<reference evidence="1 2" key="1">
    <citation type="journal article" date="2009" name="J. Bacteriol.">
        <title>Genome sequences of three Agrobacterium biovars help elucidate the evolution of multichromosome genomes in bacteria.</title>
        <authorList>
            <person name="Slater S.C."/>
            <person name="Goldman B.S."/>
            <person name="Goodner B."/>
            <person name="Setubal J.C."/>
            <person name="Farrand S.K."/>
            <person name="Nester E.W."/>
            <person name="Burr T.J."/>
            <person name="Banta L."/>
            <person name="Dickerman A.W."/>
            <person name="Paulsen I."/>
            <person name="Otten L."/>
            <person name="Suen G."/>
            <person name="Welch R."/>
            <person name="Almeida N.F."/>
            <person name="Arnold F."/>
            <person name="Burton O.T."/>
            <person name="Du Z."/>
            <person name="Ewing A."/>
            <person name="Godsy E."/>
            <person name="Heisel S."/>
            <person name="Houmiel K.L."/>
            <person name="Jhaveri J."/>
            <person name="Lu J."/>
            <person name="Miller N.M."/>
            <person name="Norton S."/>
            <person name="Chen Q."/>
            <person name="Phoolcharoen W."/>
            <person name="Ohlin V."/>
            <person name="Ondrusek D."/>
            <person name="Pride N."/>
            <person name="Stricklin S.L."/>
            <person name="Sun J."/>
            <person name="Wheeler C."/>
            <person name="Wilson L."/>
            <person name="Zhu H."/>
            <person name="Wood D.W."/>
        </authorList>
    </citation>
    <scope>NUCLEOTIDE SEQUENCE [LARGE SCALE GENOMIC DNA]</scope>
    <source>
        <strain evidence="2">K84 / ATCC BAA-868</strain>
    </source>
</reference>
<dbReference type="HOGENOM" id="CLU_2021823_0_0_5"/>
<accession>B9JK64</accession>
<protein>
    <submittedName>
        <fullName evidence="1">Uncharacterized protein</fullName>
    </submittedName>
</protein>
<dbReference type="EMBL" id="CP000629">
    <property type="protein sequence ID" value="ACM30306.1"/>
    <property type="molecule type" value="Genomic_DNA"/>
</dbReference>
<gene>
    <name evidence="1" type="ordered locus">Arad_9218</name>
</gene>
<dbReference type="STRING" id="311403.Arad_9218"/>